<evidence type="ECO:0000256" key="6">
    <source>
        <dbReference type="RuleBase" id="RU003869"/>
    </source>
</evidence>
<dbReference type="SUPFAM" id="SSF56053">
    <property type="entry name" value="Ribosomal protein L6"/>
    <property type="match status" value="2"/>
</dbReference>
<dbReference type="Gene3D" id="3.90.930.12">
    <property type="entry name" value="Ribosomal protein L6, alpha-beta domain"/>
    <property type="match status" value="2"/>
</dbReference>
<organism evidence="9 10">
    <name type="scientific">Candidatus Purcelliella pentastirinorum</name>
    <dbReference type="NCBI Taxonomy" id="472834"/>
    <lineage>
        <taxon>Bacteria</taxon>
        <taxon>Pseudomonadati</taxon>
        <taxon>Pseudomonadota</taxon>
        <taxon>Gammaproteobacteria</taxon>
        <taxon>Enterobacterales</taxon>
        <taxon>Enterobacteriaceae</taxon>
        <taxon>Candidatus Purcelliella</taxon>
    </lineage>
</organism>
<dbReference type="KEGG" id="ppet:C9I82_202"/>
<name>A0A346DZL5_9ENTR</name>
<evidence type="ECO:0000256" key="7">
    <source>
        <dbReference type="RuleBase" id="RU003870"/>
    </source>
</evidence>
<dbReference type="NCBIfam" id="TIGR03654">
    <property type="entry name" value="L6_bact"/>
    <property type="match status" value="1"/>
</dbReference>
<evidence type="ECO:0000313" key="10">
    <source>
        <dbReference type="Proteomes" id="UP000256856"/>
    </source>
</evidence>
<dbReference type="InterPro" id="IPR020040">
    <property type="entry name" value="Ribosomal_uL6_a/b-dom"/>
</dbReference>
<reference evidence="9 10" key="1">
    <citation type="submission" date="2018-03" db="EMBL/GenBank/DDBJ databases">
        <title>A parallel universe: an anciently diverged bacterial symbiosis in a Hawaiian planthopper (Hemiptera: Cixiidae) reveals rearranged nutritional responsibilities.</title>
        <authorList>
            <person name="Bennett G."/>
            <person name="Mao M."/>
        </authorList>
    </citation>
    <scope>NUCLEOTIDE SEQUENCE [LARGE SCALE GENOMIC DNA]</scope>
    <source>
        <strain evidence="9 10">OLIH</strain>
    </source>
</reference>
<gene>
    <name evidence="9" type="ORF">C9I82_202</name>
</gene>
<keyword evidence="3 6" id="KW-0687">Ribonucleoprotein</keyword>
<accession>A0A346DZL5</accession>
<evidence type="ECO:0000256" key="3">
    <source>
        <dbReference type="ARBA" id="ARBA00023274"/>
    </source>
</evidence>
<dbReference type="Pfam" id="PF00347">
    <property type="entry name" value="Ribosomal_L6"/>
    <property type="match status" value="1"/>
</dbReference>
<evidence type="ECO:0000256" key="1">
    <source>
        <dbReference type="ARBA" id="ARBA00009356"/>
    </source>
</evidence>
<evidence type="ECO:0000256" key="5">
    <source>
        <dbReference type="NCBIfam" id="TIGR03654"/>
    </source>
</evidence>
<dbReference type="AlphaFoldDB" id="A0A346DZL5"/>
<dbReference type="InterPro" id="IPR036789">
    <property type="entry name" value="Ribosomal_uL6-like_a/b-dom_sf"/>
</dbReference>
<dbReference type="GO" id="GO:0003735">
    <property type="term" value="F:structural constituent of ribosome"/>
    <property type="evidence" value="ECO:0007669"/>
    <property type="project" value="UniProtKB-UniRule"/>
</dbReference>
<evidence type="ECO:0000256" key="4">
    <source>
        <dbReference type="ARBA" id="ARBA00035454"/>
    </source>
</evidence>
<dbReference type="EMBL" id="CP028374">
    <property type="protein sequence ID" value="AXN02170.1"/>
    <property type="molecule type" value="Genomic_DNA"/>
</dbReference>
<comment type="similarity">
    <text evidence="1 6">Belongs to the universal ribosomal protein uL6 family.</text>
</comment>
<dbReference type="GO" id="GO:0022625">
    <property type="term" value="C:cytosolic large ribosomal subunit"/>
    <property type="evidence" value="ECO:0007669"/>
    <property type="project" value="UniProtKB-UniRule"/>
</dbReference>
<comment type="function">
    <text evidence="7">This protein binds to the 23S rRNA, and is important in its secondary structure. It is located near the subunit interface in the base of the L7/L12 stalk, and near the tRNA binding site of the peptidyltransferase center.</text>
</comment>
<dbReference type="GO" id="GO:0019843">
    <property type="term" value="F:rRNA binding"/>
    <property type="evidence" value="ECO:0007669"/>
    <property type="project" value="UniProtKB-UniRule"/>
</dbReference>
<keyword evidence="7" id="KW-0699">rRNA-binding</keyword>
<dbReference type="PANTHER" id="PTHR11655:SF14">
    <property type="entry name" value="LARGE RIBOSOMAL SUBUNIT PROTEIN UL6M"/>
    <property type="match status" value="1"/>
</dbReference>
<protein>
    <recommendedName>
        <fullName evidence="4 5">50S ribosomal protein L6</fullName>
    </recommendedName>
</protein>
<dbReference type="FunFam" id="3.90.930.12:FF:000001">
    <property type="entry name" value="50S ribosomal protein L6"/>
    <property type="match status" value="1"/>
</dbReference>
<keyword evidence="10" id="KW-1185">Reference proteome</keyword>
<dbReference type="PROSITE" id="PS00525">
    <property type="entry name" value="RIBOSOMAL_L6_1"/>
    <property type="match status" value="1"/>
</dbReference>
<evidence type="ECO:0000313" key="9">
    <source>
        <dbReference type="EMBL" id="AXN02170.1"/>
    </source>
</evidence>
<evidence type="ECO:0000259" key="8">
    <source>
        <dbReference type="Pfam" id="PF00347"/>
    </source>
</evidence>
<dbReference type="InterPro" id="IPR000702">
    <property type="entry name" value="Ribosomal_uL6-like"/>
</dbReference>
<dbReference type="Proteomes" id="UP000256856">
    <property type="component" value="Chromosome"/>
</dbReference>
<keyword evidence="7" id="KW-0694">RNA-binding</keyword>
<dbReference type="InterPro" id="IPR019906">
    <property type="entry name" value="Ribosomal_uL6_bac-type"/>
</dbReference>
<sequence length="178" mass="20112">MSRIAKAVVIVPDILKVTLSDFFLIIEGDKGKLLFKINKFVNVNFLNNIFSFSPKVNSKHAWACAGTVRSIVNSMVIGLTKGFIRRLQLVGVGYKAYLENNYLNMFLGYSHPIKYLVPQNISIECPSSTDILLKSIDKQLIGQVSAIIRSYKKPEVYKGKGIRYFNETILMKEAKKSK</sequence>
<dbReference type="RefSeq" id="WP_115956001.1">
    <property type="nucleotide sequence ID" value="NZ_CP028374.1"/>
</dbReference>
<dbReference type="InterPro" id="IPR002358">
    <property type="entry name" value="Ribosomal_uL6_CS"/>
</dbReference>
<keyword evidence="2 6" id="KW-0689">Ribosomal protein</keyword>
<dbReference type="GO" id="GO:0002181">
    <property type="term" value="P:cytoplasmic translation"/>
    <property type="evidence" value="ECO:0007669"/>
    <property type="project" value="TreeGrafter"/>
</dbReference>
<dbReference type="OrthoDB" id="9805007at2"/>
<dbReference type="PANTHER" id="PTHR11655">
    <property type="entry name" value="60S/50S RIBOSOMAL PROTEIN L6/L9"/>
    <property type="match status" value="1"/>
</dbReference>
<dbReference type="PRINTS" id="PR00059">
    <property type="entry name" value="RIBOSOMALL6"/>
</dbReference>
<dbReference type="PIRSF" id="PIRSF002162">
    <property type="entry name" value="Ribosomal_L6"/>
    <property type="match status" value="1"/>
</dbReference>
<proteinExistence type="inferred from homology"/>
<feature type="domain" description="Large ribosomal subunit protein uL6 alpha-beta" evidence="8">
    <location>
        <begin position="90"/>
        <end position="164"/>
    </location>
</feature>
<evidence type="ECO:0000256" key="2">
    <source>
        <dbReference type="ARBA" id="ARBA00022980"/>
    </source>
</evidence>